<accession>A0A8R1WK26</accession>
<organism evidence="2 3">
    <name type="scientific">Bombyx mori</name>
    <name type="common">Silk moth</name>
    <dbReference type="NCBI Taxonomy" id="7091"/>
    <lineage>
        <taxon>Eukaryota</taxon>
        <taxon>Metazoa</taxon>
        <taxon>Ecdysozoa</taxon>
        <taxon>Arthropoda</taxon>
        <taxon>Hexapoda</taxon>
        <taxon>Insecta</taxon>
        <taxon>Pterygota</taxon>
        <taxon>Neoptera</taxon>
        <taxon>Endopterygota</taxon>
        <taxon>Lepidoptera</taxon>
        <taxon>Glossata</taxon>
        <taxon>Ditrysia</taxon>
        <taxon>Bombycoidea</taxon>
        <taxon>Bombycidae</taxon>
        <taxon>Bombycinae</taxon>
        <taxon>Bombyx</taxon>
    </lineage>
</organism>
<dbReference type="InterPro" id="IPR038606">
    <property type="entry name" value="To_sf"/>
</dbReference>
<evidence type="ECO:0000256" key="1">
    <source>
        <dbReference type="SAM" id="SignalP"/>
    </source>
</evidence>
<dbReference type="PANTHER" id="PTHR11008">
    <property type="entry name" value="PROTEIN TAKEOUT-LIKE PROTEIN"/>
    <property type="match status" value="1"/>
</dbReference>
<dbReference type="AlphaFoldDB" id="A0A8R1WK26"/>
<sequence>MKATFVFALAIIASASAGPQRSSELALQQRNLLEDLVKGFIQLIIESVQASGLDPLYVESAEGTYSFFDLEDVFTATGSLSEFNFEGGSNIIVNDVNFHLLSRAISINLSVPKLQLSVGSFVGTISVFGRDELEVDGSGRVVIENVNVVARLRVGLLPNINIRDVTGTITVGDVESDLKIILFGEEVSDRVNDFLINKLSEALKTYNTQIFEFFERAIIFLIDSLV</sequence>
<reference evidence="2" key="2">
    <citation type="submission" date="2022-06" db="UniProtKB">
        <authorList>
            <consortium name="EnsemblMetazoa"/>
        </authorList>
    </citation>
    <scope>IDENTIFICATION</scope>
    <source>
        <strain evidence="2">p50T (Dazao)</strain>
    </source>
</reference>
<dbReference type="Gene3D" id="3.15.10.30">
    <property type="entry name" value="Haemolymph juvenile hormone binding protein"/>
    <property type="match status" value="1"/>
</dbReference>
<feature type="chain" id="PRO_5035789600" evidence="1">
    <location>
        <begin position="18"/>
        <end position="226"/>
    </location>
</feature>
<keyword evidence="1" id="KW-0732">Signal</keyword>
<dbReference type="SMART" id="SM00700">
    <property type="entry name" value="JHBP"/>
    <property type="match status" value="1"/>
</dbReference>
<dbReference type="KEGG" id="bmor:101735451"/>
<keyword evidence="3" id="KW-1185">Reference proteome</keyword>
<dbReference type="EnsemblMetazoa" id="XM_004922977.3">
    <property type="protein sequence ID" value="XP_004923034.1"/>
    <property type="gene ID" value="LOC101735451"/>
</dbReference>
<evidence type="ECO:0000313" key="2">
    <source>
        <dbReference type="EnsemblMetazoa" id="XP_004923034.1"/>
    </source>
</evidence>
<feature type="signal peptide" evidence="1">
    <location>
        <begin position="1"/>
        <end position="17"/>
    </location>
</feature>
<dbReference type="Proteomes" id="UP000005204">
    <property type="component" value="Unassembled WGS sequence"/>
</dbReference>
<dbReference type="Pfam" id="PF06585">
    <property type="entry name" value="JHBP"/>
    <property type="match status" value="1"/>
</dbReference>
<dbReference type="PANTHER" id="PTHR11008:SF9">
    <property type="entry name" value="PROTEIN TAKEOUT-LIKE PROTEIN"/>
    <property type="match status" value="1"/>
</dbReference>
<proteinExistence type="predicted"/>
<protein>
    <submittedName>
        <fullName evidence="2">Uncharacterized protein</fullName>
    </submittedName>
</protein>
<dbReference type="InterPro" id="IPR010562">
    <property type="entry name" value="Haemolymph_juvenile_hormone-bd"/>
</dbReference>
<dbReference type="RefSeq" id="XP_004923034.1">
    <property type="nucleotide sequence ID" value="XM_004922977.4"/>
</dbReference>
<dbReference type="OrthoDB" id="7339216at2759"/>
<dbReference type="GeneID" id="101735451"/>
<name>A0A8R1WK26_BOMMO</name>
<reference evidence="3" key="1">
    <citation type="journal article" date="2008" name="Insect Biochem. Mol. Biol.">
        <title>The genome of a lepidopteran model insect, the silkworm Bombyx mori.</title>
        <authorList>
            <consortium name="International Silkworm Genome Consortium"/>
        </authorList>
    </citation>
    <scope>NUCLEOTIDE SEQUENCE [LARGE SCALE GENOMIC DNA]</scope>
    <source>
        <strain evidence="3">p50T</strain>
    </source>
</reference>
<evidence type="ECO:0000313" key="3">
    <source>
        <dbReference type="Proteomes" id="UP000005204"/>
    </source>
</evidence>